<sequence length="103" mass="11192">MLSKRLICATLALSVLAPLVAAAAGAFTPVALDSQSQRATEPEPDANYVFGLLDRNSDSRIDSDEARASAPLVKYFGDIDTDSDGKISRTEWVAYFQHMDPRT</sequence>
<dbReference type="InterPro" id="IPR002048">
    <property type="entry name" value="EF_hand_dom"/>
</dbReference>
<evidence type="ECO:0000313" key="4">
    <source>
        <dbReference type="Proteomes" id="UP000186819"/>
    </source>
</evidence>
<evidence type="ECO:0000259" key="2">
    <source>
        <dbReference type="PROSITE" id="PS50222"/>
    </source>
</evidence>
<accession>A0A1N6NDS6</accession>
<dbReference type="Gene3D" id="1.10.238.10">
    <property type="entry name" value="EF-hand"/>
    <property type="match status" value="1"/>
</dbReference>
<evidence type="ECO:0000313" key="3">
    <source>
        <dbReference type="EMBL" id="SIP90157.1"/>
    </source>
</evidence>
<gene>
    <name evidence="3" type="ORF">SAMN05421829_101248</name>
</gene>
<keyword evidence="1" id="KW-0732">Signal</keyword>
<dbReference type="InterPro" id="IPR018247">
    <property type="entry name" value="EF_Hand_1_Ca_BS"/>
</dbReference>
<reference evidence="4" key="1">
    <citation type="submission" date="2017-01" db="EMBL/GenBank/DDBJ databases">
        <authorList>
            <person name="Varghese N."/>
            <person name="Submissions S."/>
        </authorList>
    </citation>
    <scope>NUCLEOTIDE SEQUENCE [LARGE SCALE GENOMIC DNA]</scope>
    <source>
        <strain evidence="4">ATCC 51758</strain>
    </source>
</reference>
<dbReference type="SUPFAM" id="SSF47473">
    <property type="entry name" value="EF-hand"/>
    <property type="match status" value="1"/>
</dbReference>
<dbReference type="GO" id="GO:0005509">
    <property type="term" value="F:calcium ion binding"/>
    <property type="evidence" value="ECO:0007669"/>
    <property type="project" value="InterPro"/>
</dbReference>
<dbReference type="InterPro" id="IPR011992">
    <property type="entry name" value="EF-hand-dom_pair"/>
</dbReference>
<dbReference type="Proteomes" id="UP000186819">
    <property type="component" value="Unassembled WGS sequence"/>
</dbReference>
<name>A0A1N6NDS6_9RHOO</name>
<evidence type="ECO:0000256" key="1">
    <source>
        <dbReference type="SAM" id="SignalP"/>
    </source>
</evidence>
<organism evidence="3 4">
    <name type="scientific">Aromatoleum tolulyticum</name>
    <dbReference type="NCBI Taxonomy" id="34027"/>
    <lineage>
        <taxon>Bacteria</taxon>
        <taxon>Pseudomonadati</taxon>
        <taxon>Pseudomonadota</taxon>
        <taxon>Betaproteobacteria</taxon>
        <taxon>Rhodocyclales</taxon>
        <taxon>Rhodocyclaceae</taxon>
        <taxon>Aromatoleum</taxon>
    </lineage>
</organism>
<dbReference type="PROSITE" id="PS50222">
    <property type="entry name" value="EF_HAND_2"/>
    <property type="match status" value="1"/>
</dbReference>
<feature type="chain" id="PRO_5012342419" evidence="1">
    <location>
        <begin position="24"/>
        <end position="103"/>
    </location>
</feature>
<dbReference type="Pfam" id="PF13202">
    <property type="entry name" value="EF-hand_5"/>
    <property type="match status" value="1"/>
</dbReference>
<feature type="domain" description="EF-hand" evidence="2">
    <location>
        <begin position="67"/>
        <end position="102"/>
    </location>
</feature>
<feature type="signal peptide" evidence="1">
    <location>
        <begin position="1"/>
        <end position="23"/>
    </location>
</feature>
<keyword evidence="4" id="KW-1185">Reference proteome</keyword>
<dbReference type="RefSeq" id="WP_076600276.1">
    <property type="nucleotide sequence ID" value="NZ_FTMD01000001.1"/>
</dbReference>
<dbReference type="EMBL" id="FTMD01000001">
    <property type="protein sequence ID" value="SIP90157.1"/>
    <property type="molecule type" value="Genomic_DNA"/>
</dbReference>
<dbReference type="PROSITE" id="PS00018">
    <property type="entry name" value="EF_HAND_1"/>
    <property type="match status" value="1"/>
</dbReference>
<dbReference type="AlphaFoldDB" id="A0A1N6NDS6"/>
<proteinExistence type="predicted"/>
<protein>
    <submittedName>
        <fullName evidence="3">EF hand</fullName>
    </submittedName>
</protein>